<evidence type="ECO:0000313" key="2">
    <source>
        <dbReference type="Proteomes" id="UP001153678"/>
    </source>
</evidence>
<name>A0A9W4T0I5_9GLOM</name>
<sequence length="49" mass="5641">MLEYCVSKLRIFTSSLEDQDLTSKKGKNHSRRQRQLTVYARGPISTAIN</sequence>
<protein>
    <submittedName>
        <fullName evidence="1">10444_t:CDS:1</fullName>
    </submittedName>
</protein>
<dbReference type="EMBL" id="CAMKVN010004988">
    <property type="protein sequence ID" value="CAI2188100.1"/>
    <property type="molecule type" value="Genomic_DNA"/>
</dbReference>
<keyword evidence="2" id="KW-1185">Reference proteome</keyword>
<dbReference type="AlphaFoldDB" id="A0A9W4T0I5"/>
<reference evidence="1" key="1">
    <citation type="submission" date="2022-08" db="EMBL/GenBank/DDBJ databases">
        <authorList>
            <person name="Kallberg Y."/>
            <person name="Tangrot J."/>
            <person name="Rosling A."/>
        </authorList>
    </citation>
    <scope>NUCLEOTIDE SEQUENCE</scope>
    <source>
        <strain evidence="1">Wild A</strain>
    </source>
</reference>
<organism evidence="1 2">
    <name type="scientific">Funneliformis geosporum</name>
    <dbReference type="NCBI Taxonomy" id="1117311"/>
    <lineage>
        <taxon>Eukaryota</taxon>
        <taxon>Fungi</taxon>
        <taxon>Fungi incertae sedis</taxon>
        <taxon>Mucoromycota</taxon>
        <taxon>Glomeromycotina</taxon>
        <taxon>Glomeromycetes</taxon>
        <taxon>Glomerales</taxon>
        <taxon>Glomeraceae</taxon>
        <taxon>Funneliformis</taxon>
    </lineage>
</organism>
<proteinExistence type="predicted"/>
<accession>A0A9W4T0I5</accession>
<gene>
    <name evidence="1" type="ORF">FWILDA_LOCUS13411</name>
</gene>
<dbReference type="Proteomes" id="UP001153678">
    <property type="component" value="Unassembled WGS sequence"/>
</dbReference>
<evidence type="ECO:0000313" key="1">
    <source>
        <dbReference type="EMBL" id="CAI2188100.1"/>
    </source>
</evidence>
<comment type="caution">
    <text evidence="1">The sequence shown here is derived from an EMBL/GenBank/DDBJ whole genome shotgun (WGS) entry which is preliminary data.</text>
</comment>